<keyword evidence="2" id="KW-0203">Cytokinin biosynthesis</keyword>
<dbReference type="EC" id="3.2.2.n1" evidence="2"/>
<proteinExistence type="inferred from homology"/>
<evidence type="ECO:0000313" key="4">
    <source>
        <dbReference type="Proteomes" id="UP000663970"/>
    </source>
</evidence>
<protein>
    <recommendedName>
        <fullName evidence="2">Cytokinin riboside 5'-monophosphate phosphoribohydrolase</fullName>
        <ecNumber evidence="2">3.2.2.n1</ecNumber>
    </recommendedName>
</protein>
<comment type="caution">
    <text evidence="3">The sequence shown here is derived from an EMBL/GenBank/DDBJ whole genome shotgun (WGS) entry which is preliminary data.</text>
</comment>
<dbReference type="RefSeq" id="WP_206934930.1">
    <property type="nucleotide sequence ID" value="NZ_JAEKJY010000004.1"/>
</dbReference>
<gene>
    <name evidence="3" type="ORF">JF544_14400</name>
</gene>
<dbReference type="Gene3D" id="3.40.50.450">
    <property type="match status" value="1"/>
</dbReference>
<evidence type="ECO:0000313" key="3">
    <source>
        <dbReference type="EMBL" id="MBN8236454.1"/>
    </source>
</evidence>
<reference evidence="3 4" key="1">
    <citation type="submission" date="2020-12" db="EMBL/GenBank/DDBJ databases">
        <title>Oil enriched cultivation method for isolating marine PHA-producing bacteria.</title>
        <authorList>
            <person name="Zheng W."/>
            <person name="Yu S."/>
            <person name="Huang Y."/>
        </authorList>
    </citation>
    <scope>NUCLEOTIDE SEQUENCE [LARGE SCALE GENOMIC DNA]</scope>
    <source>
        <strain evidence="3 4">SY-2-6</strain>
    </source>
</reference>
<accession>A0ABS3DZ17</accession>
<evidence type="ECO:0000256" key="1">
    <source>
        <dbReference type="ARBA" id="ARBA00006763"/>
    </source>
</evidence>
<comment type="similarity">
    <text evidence="1 2">Belongs to the LOG family.</text>
</comment>
<name>A0ABS3DZ17_9BACI</name>
<keyword evidence="2" id="KW-0378">Hydrolase</keyword>
<sequence length="185" mass="19995">MKRICIFAGSSAGSSPVFAEQTKILGQALASRGIELVYGGARSGLMGAVADEVLAHGGSVTGVMPTHLFDKEVPHTDITKMIEVDTLHERKAKMSELADGFIALPGGFGTLEELFETVSWAQIGIHQKPVALFNIEGYYTPVMKLVEHSVQAGFVKEEHQNLMVASSDPQQLLDEMEAKEKPGLR</sequence>
<keyword evidence="4" id="KW-1185">Reference proteome</keyword>
<dbReference type="PANTHER" id="PTHR31223:SF70">
    <property type="entry name" value="LOG FAMILY PROTEIN YJL055W"/>
    <property type="match status" value="1"/>
</dbReference>
<dbReference type="EMBL" id="JAEKJY010000004">
    <property type="protein sequence ID" value="MBN8236454.1"/>
    <property type="molecule type" value="Genomic_DNA"/>
</dbReference>
<dbReference type="InterPro" id="IPR005269">
    <property type="entry name" value="LOG"/>
</dbReference>
<dbReference type="Pfam" id="PF03641">
    <property type="entry name" value="Lysine_decarbox"/>
    <property type="match status" value="1"/>
</dbReference>
<organism evidence="3 4">
    <name type="scientific">Halobacillus kuroshimensis</name>
    <dbReference type="NCBI Taxonomy" id="302481"/>
    <lineage>
        <taxon>Bacteria</taxon>
        <taxon>Bacillati</taxon>
        <taxon>Bacillota</taxon>
        <taxon>Bacilli</taxon>
        <taxon>Bacillales</taxon>
        <taxon>Bacillaceae</taxon>
        <taxon>Halobacillus</taxon>
    </lineage>
</organism>
<dbReference type="SUPFAM" id="SSF102405">
    <property type="entry name" value="MCP/YpsA-like"/>
    <property type="match status" value="1"/>
</dbReference>
<dbReference type="NCBIfam" id="TIGR00730">
    <property type="entry name" value="Rossman fold protein, TIGR00730 family"/>
    <property type="match status" value="1"/>
</dbReference>
<evidence type="ECO:0000256" key="2">
    <source>
        <dbReference type="RuleBase" id="RU363015"/>
    </source>
</evidence>
<dbReference type="Proteomes" id="UP000663970">
    <property type="component" value="Unassembled WGS sequence"/>
</dbReference>
<dbReference type="InterPro" id="IPR031100">
    <property type="entry name" value="LOG_fam"/>
</dbReference>
<dbReference type="PANTHER" id="PTHR31223">
    <property type="entry name" value="LOG FAMILY PROTEIN YJL055W"/>
    <property type="match status" value="1"/>
</dbReference>